<dbReference type="RefSeq" id="WP_006499889.1">
    <property type="nucleotide sequence ID" value="NZ_CP011013.1"/>
</dbReference>
<keyword evidence="1" id="KW-0812">Transmembrane</keyword>
<dbReference type="Proteomes" id="UP000003645">
    <property type="component" value="Chromosome"/>
</dbReference>
<feature type="transmembrane region" description="Helical" evidence="1">
    <location>
        <begin position="352"/>
        <end position="372"/>
    </location>
</feature>
<sequence length="444" mass="50246">MNKKELVKKFNQDKIIGLVYLFVFIGISAWTLYTPLMGDDLFIVTKSVKGIISEGVREYFQWNGRFFGQFFARLLVLNNGIVAAIMNGFCFTLLTFFINKLSGLSSRSTLSKTLWLTLLTISFIPEFGETVMWRAGAGNYLWMTTICLAYLYFLQRVSFNKEKLLSRIILFILGGGLALISGWSNENTGLGIIIIAAVIIFINPHERVSILKIVLWLISIVGYLFLLKAPGNRIRLGAEANIPVIKRVITNIAISNQDFWSYSVTVILTIMFCCLFSVKYIFGGRNNIAEISKTIAYFISGYVVIYMLAAAPGTSGTHRAYFSGVIFMIIAIGRCVPEDLSKSLKQQDNKIIRMVVLVSLIFSVCKISTGMIDALCTDHAYRQRYALIEKKIRKGKKQVISIPKLSYTPVTEYSLHWEITNDPNAYPNLLYQHYFKIKGVTLRE</sequence>
<keyword evidence="1" id="KW-0472">Membrane</keyword>
<feature type="transmembrane region" description="Helical" evidence="1">
    <location>
        <begin position="131"/>
        <end position="152"/>
    </location>
</feature>
<evidence type="ECO:0000313" key="2">
    <source>
        <dbReference type="EMBL" id="AJT50001.1"/>
    </source>
</evidence>
<evidence type="ECO:0000313" key="3">
    <source>
        <dbReference type="Proteomes" id="UP000003645"/>
    </source>
</evidence>
<reference evidence="2 3" key="1">
    <citation type="journal article" date="2012" name="J. Bacteriol.">
        <title>Genome sequence of Lactobacillus mucosae LM1, isolated from piglet feces.</title>
        <authorList>
            <person name="Lee J.H."/>
            <person name="Valeriano V.D."/>
            <person name="Shin Y.R."/>
            <person name="Chae J.P."/>
            <person name="Kim G.B."/>
            <person name="Ham J.S."/>
            <person name="Chun J."/>
            <person name="Kang D.K."/>
        </authorList>
    </citation>
    <scope>NUCLEOTIDE SEQUENCE [LARGE SCALE GENOMIC DNA]</scope>
    <source>
        <strain evidence="2 3">LM1</strain>
    </source>
</reference>
<keyword evidence="1" id="KW-1133">Transmembrane helix</keyword>
<dbReference type="STRING" id="1130798.LBLM1_02130"/>
<dbReference type="AlphaFoldDB" id="A0A0D4CJF3"/>
<feature type="transmembrane region" description="Helical" evidence="1">
    <location>
        <begin position="294"/>
        <end position="314"/>
    </location>
</feature>
<feature type="transmembrane region" description="Helical" evidence="1">
    <location>
        <begin position="259"/>
        <end position="282"/>
    </location>
</feature>
<name>A0A0D4CJF3_LIMMU</name>
<feature type="transmembrane region" description="Helical" evidence="1">
    <location>
        <begin position="210"/>
        <end position="227"/>
    </location>
</feature>
<gene>
    <name evidence="2" type="ORF">LBLM1_02130</name>
</gene>
<feature type="transmembrane region" description="Helical" evidence="1">
    <location>
        <begin position="70"/>
        <end position="97"/>
    </location>
</feature>
<dbReference type="EMBL" id="CP011013">
    <property type="protein sequence ID" value="AJT50001.1"/>
    <property type="molecule type" value="Genomic_DNA"/>
</dbReference>
<feature type="transmembrane region" description="Helical" evidence="1">
    <location>
        <begin position="15"/>
        <end position="33"/>
    </location>
</feature>
<dbReference type="OrthoDB" id="1661582at2"/>
<protein>
    <submittedName>
        <fullName evidence="2">Uncharacterized protein</fullName>
    </submittedName>
</protein>
<feature type="transmembrane region" description="Helical" evidence="1">
    <location>
        <begin position="164"/>
        <end position="181"/>
    </location>
</feature>
<dbReference type="InterPro" id="IPR045691">
    <property type="entry name" value="DUF6056"/>
</dbReference>
<organism evidence="2 3">
    <name type="scientific">Limosilactobacillus mucosae LM1</name>
    <dbReference type="NCBI Taxonomy" id="1130798"/>
    <lineage>
        <taxon>Bacteria</taxon>
        <taxon>Bacillati</taxon>
        <taxon>Bacillota</taxon>
        <taxon>Bacilli</taxon>
        <taxon>Lactobacillales</taxon>
        <taxon>Lactobacillaceae</taxon>
        <taxon>Limosilactobacillus</taxon>
    </lineage>
</organism>
<dbReference type="KEGG" id="lmu:LBLM1_02130"/>
<keyword evidence="3" id="KW-1185">Reference proteome</keyword>
<dbReference type="Pfam" id="PF19528">
    <property type="entry name" value="DUF6056"/>
    <property type="match status" value="1"/>
</dbReference>
<feature type="transmembrane region" description="Helical" evidence="1">
    <location>
        <begin position="187"/>
        <end position="203"/>
    </location>
</feature>
<dbReference type="HOGENOM" id="CLU_031696_1_0_9"/>
<evidence type="ECO:0000256" key="1">
    <source>
        <dbReference type="SAM" id="Phobius"/>
    </source>
</evidence>
<feature type="transmembrane region" description="Helical" evidence="1">
    <location>
        <begin position="320"/>
        <end position="340"/>
    </location>
</feature>
<proteinExistence type="predicted"/>
<accession>A0A0D4CJF3</accession>